<feature type="region of interest" description="Disordered" evidence="1">
    <location>
        <begin position="1"/>
        <end position="39"/>
    </location>
</feature>
<proteinExistence type="predicted"/>
<organism evidence="2 3">
    <name type="scientific">Daphnia pulex</name>
    <name type="common">Water flea</name>
    <dbReference type="NCBI Taxonomy" id="6669"/>
    <lineage>
        <taxon>Eukaryota</taxon>
        <taxon>Metazoa</taxon>
        <taxon>Ecdysozoa</taxon>
        <taxon>Arthropoda</taxon>
        <taxon>Crustacea</taxon>
        <taxon>Branchiopoda</taxon>
        <taxon>Diplostraca</taxon>
        <taxon>Cladocera</taxon>
        <taxon>Anomopoda</taxon>
        <taxon>Daphniidae</taxon>
        <taxon>Daphnia</taxon>
    </lineage>
</organism>
<dbReference type="Proteomes" id="UP000000305">
    <property type="component" value="Unassembled WGS sequence"/>
</dbReference>
<dbReference type="AlphaFoldDB" id="E9FRS1"/>
<accession>E9FRS1</accession>
<protein>
    <submittedName>
        <fullName evidence="2">Uncharacterized protein</fullName>
    </submittedName>
</protein>
<evidence type="ECO:0000256" key="1">
    <source>
        <dbReference type="SAM" id="MobiDB-lite"/>
    </source>
</evidence>
<feature type="compositionally biased region" description="Polar residues" evidence="1">
    <location>
        <begin position="1"/>
        <end position="10"/>
    </location>
</feature>
<evidence type="ECO:0000313" key="2">
    <source>
        <dbReference type="EMBL" id="EFX90434.1"/>
    </source>
</evidence>
<keyword evidence="3" id="KW-1185">Reference proteome</keyword>
<dbReference type="HOGENOM" id="CLU_2500148_0_0_1"/>
<name>E9FRS1_DAPPU</name>
<dbReference type="KEGG" id="dpx:DAPPUDRAFT_232033"/>
<reference evidence="2 3" key="1">
    <citation type="journal article" date="2011" name="Science">
        <title>The ecoresponsive genome of Daphnia pulex.</title>
        <authorList>
            <person name="Colbourne J.K."/>
            <person name="Pfrender M.E."/>
            <person name="Gilbert D."/>
            <person name="Thomas W.K."/>
            <person name="Tucker A."/>
            <person name="Oakley T.H."/>
            <person name="Tokishita S."/>
            <person name="Aerts A."/>
            <person name="Arnold G.J."/>
            <person name="Basu M.K."/>
            <person name="Bauer D.J."/>
            <person name="Caceres C.E."/>
            <person name="Carmel L."/>
            <person name="Casola C."/>
            <person name="Choi J.H."/>
            <person name="Detter J.C."/>
            <person name="Dong Q."/>
            <person name="Dusheyko S."/>
            <person name="Eads B.D."/>
            <person name="Frohlich T."/>
            <person name="Geiler-Samerotte K.A."/>
            <person name="Gerlach D."/>
            <person name="Hatcher P."/>
            <person name="Jogdeo S."/>
            <person name="Krijgsveld J."/>
            <person name="Kriventseva E.V."/>
            <person name="Kultz D."/>
            <person name="Laforsch C."/>
            <person name="Lindquist E."/>
            <person name="Lopez J."/>
            <person name="Manak J.R."/>
            <person name="Muller J."/>
            <person name="Pangilinan J."/>
            <person name="Patwardhan R.P."/>
            <person name="Pitluck S."/>
            <person name="Pritham E.J."/>
            <person name="Rechtsteiner A."/>
            <person name="Rho M."/>
            <person name="Rogozin I.B."/>
            <person name="Sakarya O."/>
            <person name="Salamov A."/>
            <person name="Schaack S."/>
            <person name="Shapiro H."/>
            <person name="Shiga Y."/>
            <person name="Skalitzky C."/>
            <person name="Smith Z."/>
            <person name="Souvorov A."/>
            <person name="Sung W."/>
            <person name="Tang Z."/>
            <person name="Tsuchiya D."/>
            <person name="Tu H."/>
            <person name="Vos H."/>
            <person name="Wang M."/>
            <person name="Wolf Y.I."/>
            <person name="Yamagata H."/>
            <person name="Yamada T."/>
            <person name="Ye Y."/>
            <person name="Shaw J.R."/>
            <person name="Andrews J."/>
            <person name="Crease T.J."/>
            <person name="Tang H."/>
            <person name="Lucas S.M."/>
            <person name="Robertson H.M."/>
            <person name="Bork P."/>
            <person name="Koonin E.V."/>
            <person name="Zdobnov E.M."/>
            <person name="Grigoriev I.V."/>
            <person name="Lynch M."/>
            <person name="Boore J.L."/>
        </authorList>
    </citation>
    <scope>NUCLEOTIDE SEQUENCE [LARGE SCALE GENOMIC DNA]</scope>
</reference>
<dbReference type="OrthoDB" id="10514750at2759"/>
<evidence type="ECO:0000313" key="3">
    <source>
        <dbReference type="Proteomes" id="UP000000305"/>
    </source>
</evidence>
<gene>
    <name evidence="2" type="ORF">DAPPUDRAFT_232033</name>
</gene>
<sequence>MTPSTANGQLPGSEDKSPSKRSFQSAGSDSGELKPEDPHISFIELPITISRAMSPDLNSLVDRKEFHFHVPLPAQVESSQQTITQQ</sequence>
<dbReference type="EMBL" id="GL732523">
    <property type="protein sequence ID" value="EFX90434.1"/>
    <property type="molecule type" value="Genomic_DNA"/>
</dbReference>
<dbReference type="InParanoid" id="E9FRS1"/>